<dbReference type="EMBL" id="OU892280">
    <property type="protein sequence ID" value="CAG9768400.1"/>
    <property type="molecule type" value="Genomic_DNA"/>
</dbReference>
<organism evidence="2 3">
    <name type="scientific">Ceutorhynchus assimilis</name>
    <name type="common">cabbage seed weevil</name>
    <dbReference type="NCBI Taxonomy" id="467358"/>
    <lineage>
        <taxon>Eukaryota</taxon>
        <taxon>Metazoa</taxon>
        <taxon>Ecdysozoa</taxon>
        <taxon>Arthropoda</taxon>
        <taxon>Hexapoda</taxon>
        <taxon>Insecta</taxon>
        <taxon>Pterygota</taxon>
        <taxon>Neoptera</taxon>
        <taxon>Endopterygota</taxon>
        <taxon>Coleoptera</taxon>
        <taxon>Polyphaga</taxon>
        <taxon>Cucujiformia</taxon>
        <taxon>Curculionidae</taxon>
        <taxon>Ceutorhynchinae</taxon>
        <taxon>Ceutorhynchus</taxon>
    </lineage>
</organism>
<reference evidence="2" key="1">
    <citation type="submission" date="2022-01" db="EMBL/GenBank/DDBJ databases">
        <authorList>
            <person name="King R."/>
        </authorList>
    </citation>
    <scope>NUCLEOTIDE SEQUENCE</scope>
</reference>
<name>A0A9N9QPP5_9CUCU</name>
<keyword evidence="1" id="KW-0175">Coiled coil</keyword>
<accession>A0A9N9QPP5</accession>
<gene>
    <name evidence="2" type="ORF">CEUTPL_LOCUS8938</name>
</gene>
<feature type="coiled-coil region" evidence="1">
    <location>
        <begin position="6"/>
        <end position="124"/>
    </location>
</feature>
<protein>
    <submittedName>
        <fullName evidence="2">Uncharacterized protein</fullName>
    </submittedName>
</protein>
<dbReference type="OrthoDB" id="6784086at2759"/>
<dbReference type="Proteomes" id="UP001152799">
    <property type="component" value="Chromosome 4"/>
</dbReference>
<evidence type="ECO:0000256" key="1">
    <source>
        <dbReference type="SAM" id="Coils"/>
    </source>
</evidence>
<sequence>MAVEAEEKLQQKLEFQVKIMENLNKEIKKHKDEQLSEEQENNRLELEFKDLKLKLHETEELNKNMIVSIQALEIEMETLMSELKTGKIEQFDLKNNLEEHRDKLKVLQQENQQLNKKLEEASLRECTIKNSFNESPEDTKHHNVIILGDSTVVNLHKYLKIQSMQNYNVMTLVKHNGTLENIVQVYTEFYKAGLCGDIGWFTKRLSWRTNRCQSH</sequence>
<dbReference type="AlphaFoldDB" id="A0A9N9QPP5"/>
<proteinExistence type="predicted"/>
<evidence type="ECO:0000313" key="3">
    <source>
        <dbReference type="Proteomes" id="UP001152799"/>
    </source>
</evidence>
<keyword evidence="3" id="KW-1185">Reference proteome</keyword>
<evidence type="ECO:0000313" key="2">
    <source>
        <dbReference type="EMBL" id="CAG9768400.1"/>
    </source>
</evidence>